<dbReference type="Proteomes" id="UP000789831">
    <property type="component" value="Unassembled WGS sequence"/>
</dbReference>
<gene>
    <name evidence="1" type="ORF">AGERDE_LOCUS12890</name>
</gene>
<sequence length="64" mass="7141">YKGNNTCENNGLEIIAKNEATGSTESIKYNNSAFDRRDEIKKRSHPLGSKYNSPIFSISLSAFL</sequence>
<accession>A0A9N9EQN1</accession>
<dbReference type="AlphaFoldDB" id="A0A9N9EQN1"/>
<reference evidence="1" key="1">
    <citation type="submission" date="2021-06" db="EMBL/GenBank/DDBJ databases">
        <authorList>
            <person name="Kallberg Y."/>
            <person name="Tangrot J."/>
            <person name="Rosling A."/>
        </authorList>
    </citation>
    <scope>NUCLEOTIDE SEQUENCE</scope>
    <source>
        <strain evidence="1">MT106</strain>
    </source>
</reference>
<evidence type="ECO:0000313" key="2">
    <source>
        <dbReference type="Proteomes" id="UP000789831"/>
    </source>
</evidence>
<dbReference type="EMBL" id="CAJVPL010012154">
    <property type="protein sequence ID" value="CAG8686222.1"/>
    <property type="molecule type" value="Genomic_DNA"/>
</dbReference>
<organism evidence="1 2">
    <name type="scientific">Ambispora gerdemannii</name>
    <dbReference type="NCBI Taxonomy" id="144530"/>
    <lineage>
        <taxon>Eukaryota</taxon>
        <taxon>Fungi</taxon>
        <taxon>Fungi incertae sedis</taxon>
        <taxon>Mucoromycota</taxon>
        <taxon>Glomeromycotina</taxon>
        <taxon>Glomeromycetes</taxon>
        <taxon>Archaeosporales</taxon>
        <taxon>Ambisporaceae</taxon>
        <taxon>Ambispora</taxon>
    </lineage>
</organism>
<protein>
    <submittedName>
        <fullName evidence="1">2594_t:CDS:1</fullName>
    </submittedName>
</protein>
<proteinExistence type="predicted"/>
<name>A0A9N9EQN1_9GLOM</name>
<keyword evidence="2" id="KW-1185">Reference proteome</keyword>
<feature type="non-terminal residue" evidence="1">
    <location>
        <position position="1"/>
    </location>
</feature>
<comment type="caution">
    <text evidence="1">The sequence shown here is derived from an EMBL/GenBank/DDBJ whole genome shotgun (WGS) entry which is preliminary data.</text>
</comment>
<evidence type="ECO:0000313" key="1">
    <source>
        <dbReference type="EMBL" id="CAG8686222.1"/>
    </source>
</evidence>